<dbReference type="Gene3D" id="3.40.50.150">
    <property type="entry name" value="Vaccinia Virus protein VP39"/>
    <property type="match status" value="1"/>
</dbReference>
<dbReference type="GO" id="GO:0032259">
    <property type="term" value="P:methylation"/>
    <property type="evidence" value="ECO:0007669"/>
    <property type="project" value="UniProtKB-KW"/>
</dbReference>
<organism evidence="2 3">
    <name type="scientific">Candidatus Polarisedimenticola svalbardensis</name>
    <dbReference type="NCBI Taxonomy" id="2886004"/>
    <lineage>
        <taxon>Bacteria</taxon>
        <taxon>Pseudomonadati</taxon>
        <taxon>Acidobacteriota</taxon>
        <taxon>Candidatus Polarisedimenticolia</taxon>
        <taxon>Candidatus Polarisedimenticolales</taxon>
        <taxon>Candidatus Polarisedimenticolaceae</taxon>
        <taxon>Candidatus Polarisedimenticola</taxon>
    </lineage>
</organism>
<keyword evidence="2" id="KW-0489">Methyltransferase</keyword>
<gene>
    <name evidence="2" type="ORF">IFK94_08250</name>
</gene>
<dbReference type="SUPFAM" id="SSF53335">
    <property type="entry name" value="S-adenosyl-L-methionine-dependent methyltransferases"/>
    <property type="match status" value="1"/>
</dbReference>
<proteinExistence type="predicted"/>
<keyword evidence="2" id="KW-0808">Transferase</keyword>
<dbReference type="InterPro" id="IPR041698">
    <property type="entry name" value="Methyltransf_25"/>
</dbReference>
<dbReference type="InterPro" id="IPR029063">
    <property type="entry name" value="SAM-dependent_MTases_sf"/>
</dbReference>
<feature type="domain" description="Methyltransferase" evidence="1">
    <location>
        <begin position="44"/>
        <end position="136"/>
    </location>
</feature>
<dbReference type="Pfam" id="PF13649">
    <property type="entry name" value="Methyltransf_25"/>
    <property type="match status" value="1"/>
</dbReference>
<evidence type="ECO:0000313" key="2">
    <source>
        <dbReference type="EMBL" id="MBD3868102.1"/>
    </source>
</evidence>
<protein>
    <submittedName>
        <fullName evidence="2">Methyltransferase domain-containing protein</fullName>
    </submittedName>
</protein>
<dbReference type="InterPro" id="IPR030373">
    <property type="entry name" value="PABS_CS"/>
</dbReference>
<dbReference type="EMBL" id="JACXWD010000022">
    <property type="protein sequence ID" value="MBD3868102.1"/>
    <property type="molecule type" value="Genomic_DNA"/>
</dbReference>
<evidence type="ECO:0000259" key="1">
    <source>
        <dbReference type="Pfam" id="PF13649"/>
    </source>
</evidence>
<sequence>MSRLQQGFDRLAPFYDGLVRLFAGHAIPESQAGLVPFLEPAGTVLVIGGGTGLFLEELCAAMPTARFVNVELSAGMLQRAKGRTGPAVEHRHGGLEMIRENERFDLICTHCFLDLFEDRKLEQVMVALDRALADGGIWLFGDFQSGQGRGSMVRSLHIRLLYLFFRISCGVRLHTLPDFQAAFSRLGYRCVQSREFLEGMLVTRVYRRNL</sequence>
<dbReference type="GO" id="GO:0008168">
    <property type="term" value="F:methyltransferase activity"/>
    <property type="evidence" value="ECO:0007669"/>
    <property type="project" value="UniProtKB-KW"/>
</dbReference>
<reference evidence="2 3" key="1">
    <citation type="submission" date="2020-08" db="EMBL/GenBank/DDBJ databases">
        <title>Acidobacteriota in marine sediments use diverse sulfur dissimilation pathways.</title>
        <authorList>
            <person name="Wasmund K."/>
        </authorList>
    </citation>
    <scope>NUCLEOTIDE SEQUENCE [LARGE SCALE GENOMIC DNA]</scope>
    <source>
        <strain evidence="2">MAG AM4</strain>
    </source>
</reference>
<evidence type="ECO:0000313" key="3">
    <source>
        <dbReference type="Proteomes" id="UP000648239"/>
    </source>
</evidence>
<accession>A0A8J6Y0K5</accession>
<comment type="caution">
    <text evidence="2">The sequence shown here is derived from an EMBL/GenBank/DDBJ whole genome shotgun (WGS) entry which is preliminary data.</text>
</comment>
<dbReference type="Proteomes" id="UP000648239">
    <property type="component" value="Unassembled WGS sequence"/>
</dbReference>
<name>A0A8J6Y0K5_9BACT</name>
<dbReference type="AlphaFoldDB" id="A0A8J6Y0K5"/>
<dbReference type="PROSITE" id="PS01330">
    <property type="entry name" value="PABS_1"/>
    <property type="match status" value="1"/>
</dbReference>
<dbReference type="CDD" id="cd02440">
    <property type="entry name" value="AdoMet_MTases"/>
    <property type="match status" value="1"/>
</dbReference>